<dbReference type="InterPro" id="IPR031100">
    <property type="entry name" value="LOG_fam"/>
</dbReference>
<protein>
    <recommendedName>
        <fullName evidence="3">Cytokinin riboside 5'-monophosphate phosphoribohydrolase</fullName>
    </recommendedName>
</protein>
<dbReference type="GO" id="GO:0009691">
    <property type="term" value="P:cytokinin biosynthetic process"/>
    <property type="evidence" value="ECO:0007669"/>
    <property type="project" value="InterPro"/>
</dbReference>
<dbReference type="Proteomes" id="UP000449547">
    <property type="component" value="Unassembled WGS sequence"/>
</dbReference>
<gene>
    <name evidence="1" type="ORF">DIURU_000852</name>
</gene>
<dbReference type="AlphaFoldDB" id="A0A642UX02"/>
<dbReference type="Gene3D" id="3.40.50.450">
    <property type="match status" value="1"/>
</dbReference>
<dbReference type="OrthoDB" id="414463at2759"/>
<dbReference type="GeneID" id="54779505"/>
<evidence type="ECO:0000313" key="2">
    <source>
        <dbReference type="Proteomes" id="UP000449547"/>
    </source>
</evidence>
<dbReference type="SUPFAM" id="SSF102405">
    <property type="entry name" value="MCP/YpsA-like"/>
    <property type="match status" value="1"/>
</dbReference>
<dbReference type="EMBL" id="SWFT01000027">
    <property type="protein sequence ID" value="KAA8907168.1"/>
    <property type="molecule type" value="Genomic_DNA"/>
</dbReference>
<dbReference type="VEuPathDB" id="FungiDB:DIURU_000852"/>
<comment type="caution">
    <text evidence="1">The sequence shown here is derived from an EMBL/GenBank/DDBJ whole genome shotgun (WGS) entry which is preliminary data.</text>
</comment>
<dbReference type="NCBIfam" id="TIGR00730">
    <property type="entry name" value="Rossman fold protein, TIGR00730 family"/>
    <property type="match status" value="1"/>
</dbReference>
<evidence type="ECO:0000313" key="1">
    <source>
        <dbReference type="EMBL" id="KAA8907168.1"/>
    </source>
</evidence>
<dbReference type="GO" id="GO:0016799">
    <property type="term" value="F:hydrolase activity, hydrolyzing N-glycosyl compounds"/>
    <property type="evidence" value="ECO:0007669"/>
    <property type="project" value="TreeGrafter"/>
</dbReference>
<dbReference type="PANTHER" id="PTHR31223:SF70">
    <property type="entry name" value="LOG FAMILY PROTEIN YJL055W"/>
    <property type="match status" value="1"/>
</dbReference>
<dbReference type="PANTHER" id="PTHR31223">
    <property type="entry name" value="LOG FAMILY PROTEIN YJL055W"/>
    <property type="match status" value="1"/>
</dbReference>
<accession>A0A642UX02</accession>
<dbReference type="InterPro" id="IPR005269">
    <property type="entry name" value="LOG"/>
</dbReference>
<reference evidence="1 2" key="1">
    <citation type="submission" date="2019-07" db="EMBL/GenBank/DDBJ databases">
        <title>Genome assembly of two rare yeast pathogens: Diutina rugosa and Trichomonascus ciferrii.</title>
        <authorList>
            <person name="Mixao V."/>
            <person name="Saus E."/>
            <person name="Hansen A."/>
            <person name="Lass-Flor C."/>
            <person name="Gabaldon T."/>
        </authorList>
    </citation>
    <scope>NUCLEOTIDE SEQUENCE [LARGE SCALE GENOMIC DNA]</scope>
    <source>
        <strain evidence="1 2">CBS 613</strain>
    </source>
</reference>
<dbReference type="Pfam" id="PF03641">
    <property type="entry name" value="Lysine_decarbox"/>
    <property type="match status" value="1"/>
</dbReference>
<keyword evidence="2" id="KW-1185">Reference proteome</keyword>
<dbReference type="OMA" id="MDELWEA"/>
<dbReference type="GO" id="GO:0005829">
    <property type="term" value="C:cytosol"/>
    <property type="evidence" value="ECO:0007669"/>
    <property type="project" value="TreeGrafter"/>
</dbReference>
<proteinExistence type="predicted"/>
<sequence>MKICVFCGSSAGTNASYIDTATELGEQMARRGVGLVYGGGNTGLMGAVAKGCASNGGDVHGIIPKALVTRERRGSSTEHDGTTVVPDENEYGRTTLVDDMHTRKRKMGEESDAFVALPGGFGTLEELMEVTTWSQLSIHSKPIVVLNINGFWDPFLKFIETTVDAGFVSEANSKIIIKANSVDEMFEQLEQFKVPSGRFNLNWSST</sequence>
<name>A0A642UX02_DIURU</name>
<dbReference type="RefSeq" id="XP_034014519.1">
    <property type="nucleotide sequence ID" value="XM_034159146.1"/>
</dbReference>
<evidence type="ECO:0008006" key="3">
    <source>
        <dbReference type="Google" id="ProtNLM"/>
    </source>
</evidence>
<organism evidence="1 2">
    <name type="scientific">Diutina rugosa</name>
    <name type="common">Yeast</name>
    <name type="synonym">Candida rugosa</name>
    <dbReference type="NCBI Taxonomy" id="5481"/>
    <lineage>
        <taxon>Eukaryota</taxon>
        <taxon>Fungi</taxon>
        <taxon>Dikarya</taxon>
        <taxon>Ascomycota</taxon>
        <taxon>Saccharomycotina</taxon>
        <taxon>Pichiomycetes</taxon>
        <taxon>Debaryomycetaceae</taxon>
        <taxon>Diutina</taxon>
    </lineage>
</organism>